<evidence type="ECO:0000256" key="12">
    <source>
        <dbReference type="ARBA" id="ARBA00023303"/>
    </source>
</evidence>
<keyword evidence="7" id="KW-0677">Repeat</keyword>
<evidence type="ECO:0000313" key="16">
    <source>
        <dbReference type="Proteomes" id="UP001153712"/>
    </source>
</evidence>
<evidence type="ECO:0000313" key="15">
    <source>
        <dbReference type="EMBL" id="CAG9859811.1"/>
    </source>
</evidence>
<evidence type="ECO:0000256" key="4">
    <source>
        <dbReference type="ARBA" id="ARBA00022614"/>
    </source>
</evidence>
<dbReference type="SMART" id="SM00369">
    <property type="entry name" value="LRR_TYP"/>
    <property type="match status" value="2"/>
</dbReference>
<dbReference type="AlphaFoldDB" id="A0A9N9XMH7"/>
<dbReference type="Proteomes" id="UP001153712">
    <property type="component" value="Chromosome 3"/>
</dbReference>
<dbReference type="PANTHER" id="PTHR46473">
    <property type="entry name" value="GH08155P"/>
    <property type="match status" value="1"/>
</dbReference>
<keyword evidence="11" id="KW-1015">Disulfide bond</keyword>
<keyword evidence="5 13" id="KW-0812">Transmembrane</keyword>
<dbReference type="GO" id="GO:0034220">
    <property type="term" value="P:monoatomic ion transmembrane transport"/>
    <property type="evidence" value="ECO:0007669"/>
    <property type="project" value="UniProtKB-KW"/>
</dbReference>
<keyword evidence="9" id="KW-0406">Ion transport</keyword>
<dbReference type="PANTHER" id="PTHR46473:SF23">
    <property type="entry name" value="GH08155P"/>
    <property type="match status" value="1"/>
</dbReference>
<accession>A0A9N9XMH7</accession>
<dbReference type="SUPFAM" id="SSF52058">
    <property type="entry name" value="L domain-like"/>
    <property type="match status" value="1"/>
</dbReference>
<keyword evidence="12" id="KW-0407">Ion channel</keyword>
<keyword evidence="16" id="KW-1185">Reference proteome</keyword>
<dbReference type="InterPro" id="IPR001611">
    <property type="entry name" value="Leu-rich_rpt"/>
</dbReference>
<sequence length="348" mass="39801">MLDRRKVVPLMLLSLHLLSPVEPNCPSVCNCTSISVSCINGNLEAIPDFDSLLTEPVTIDLSGNRISIIDAENFDFNQSANVKEMYLNNTYLIDIDAGAFSKLINLQELYLGFNLLNYVPSDLIRYLPNMILLDLSGNYFEGSMPVLKSQSLEVFTLLDCMITRIEKKSLIHLPNLKFLSLMQNNLHFIDSFKSIPHWFMLKLPYTTWTCDCQTFESFDYLSSLNYIDSSGRYECHFQNNAVQIFNSRDVRTQLCGKTPRGQKEIRVTKEIFKKSLPAISVSTFQANTEDDNKLIEKRNMSIGVSINSLMKVFFMFVMIVVLTVFIKGTFASKNRKYLRDTDSTTRLV</sequence>
<protein>
    <submittedName>
        <fullName evidence="15">Uncharacterized protein</fullName>
    </submittedName>
</protein>
<comment type="subcellular location">
    <subcellularLocation>
        <location evidence="1">Cell membrane</location>
        <topology evidence="1">Single-pass membrane protein</topology>
    </subcellularLocation>
</comment>
<evidence type="ECO:0000256" key="11">
    <source>
        <dbReference type="ARBA" id="ARBA00023157"/>
    </source>
</evidence>
<keyword evidence="6 14" id="KW-0732">Signal</keyword>
<feature type="signal peptide" evidence="14">
    <location>
        <begin position="1"/>
        <end position="23"/>
    </location>
</feature>
<gene>
    <name evidence="15" type="ORF">PHYEVI_LOCUS6174</name>
</gene>
<evidence type="ECO:0000256" key="2">
    <source>
        <dbReference type="ARBA" id="ARBA00022448"/>
    </source>
</evidence>
<keyword evidence="3" id="KW-1003">Cell membrane</keyword>
<keyword evidence="4" id="KW-0433">Leucine-rich repeat</keyword>
<dbReference type="Pfam" id="PF13855">
    <property type="entry name" value="LRR_8"/>
    <property type="match status" value="1"/>
</dbReference>
<evidence type="ECO:0000256" key="1">
    <source>
        <dbReference type="ARBA" id="ARBA00004162"/>
    </source>
</evidence>
<evidence type="ECO:0000256" key="5">
    <source>
        <dbReference type="ARBA" id="ARBA00022692"/>
    </source>
</evidence>
<dbReference type="InterPro" id="IPR032675">
    <property type="entry name" value="LRR_dom_sf"/>
</dbReference>
<evidence type="ECO:0000256" key="13">
    <source>
        <dbReference type="SAM" id="Phobius"/>
    </source>
</evidence>
<dbReference type="OrthoDB" id="694479at2759"/>
<evidence type="ECO:0000256" key="3">
    <source>
        <dbReference type="ARBA" id="ARBA00022475"/>
    </source>
</evidence>
<evidence type="ECO:0000256" key="7">
    <source>
        <dbReference type="ARBA" id="ARBA00022737"/>
    </source>
</evidence>
<dbReference type="EMBL" id="OU900096">
    <property type="protein sequence ID" value="CAG9859811.1"/>
    <property type="molecule type" value="Genomic_DNA"/>
</dbReference>
<feature type="chain" id="PRO_5040494648" evidence="14">
    <location>
        <begin position="24"/>
        <end position="348"/>
    </location>
</feature>
<keyword evidence="2" id="KW-0813">Transport</keyword>
<keyword evidence="10 13" id="KW-0472">Membrane</keyword>
<reference evidence="15" key="1">
    <citation type="submission" date="2022-01" db="EMBL/GenBank/DDBJ databases">
        <authorList>
            <person name="King R."/>
        </authorList>
    </citation>
    <scope>NUCLEOTIDE SEQUENCE</scope>
</reference>
<dbReference type="InterPro" id="IPR003591">
    <property type="entry name" value="Leu-rich_rpt_typical-subtyp"/>
</dbReference>
<proteinExistence type="predicted"/>
<name>A0A9N9XMH7_PHYSR</name>
<evidence type="ECO:0000256" key="6">
    <source>
        <dbReference type="ARBA" id="ARBA00022729"/>
    </source>
</evidence>
<feature type="transmembrane region" description="Helical" evidence="13">
    <location>
        <begin position="309"/>
        <end position="330"/>
    </location>
</feature>
<organism evidence="15 16">
    <name type="scientific">Phyllotreta striolata</name>
    <name type="common">Striped flea beetle</name>
    <name type="synonym">Crioceris striolata</name>
    <dbReference type="NCBI Taxonomy" id="444603"/>
    <lineage>
        <taxon>Eukaryota</taxon>
        <taxon>Metazoa</taxon>
        <taxon>Ecdysozoa</taxon>
        <taxon>Arthropoda</taxon>
        <taxon>Hexapoda</taxon>
        <taxon>Insecta</taxon>
        <taxon>Pterygota</taxon>
        <taxon>Neoptera</taxon>
        <taxon>Endopterygota</taxon>
        <taxon>Coleoptera</taxon>
        <taxon>Polyphaga</taxon>
        <taxon>Cucujiformia</taxon>
        <taxon>Chrysomeloidea</taxon>
        <taxon>Chrysomelidae</taxon>
        <taxon>Galerucinae</taxon>
        <taxon>Alticini</taxon>
        <taxon>Phyllotreta</taxon>
    </lineage>
</organism>
<dbReference type="Gene3D" id="3.80.10.10">
    <property type="entry name" value="Ribonuclease Inhibitor"/>
    <property type="match status" value="2"/>
</dbReference>
<evidence type="ECO:0000256" key="9">
    <source>
        <dbReference type="ARBA" id="ARBA00023065"/>
    </source>
</evidence>
<dbReference type="InterPro" id="IPR051432">
    <property type="entry name" value="KCNMA1_auxiliary"/>
</dbReference>
<keyword evidence="8 13" id="KW-1133">Transmembrane helix</keyword>
<dbReference type="GO" id="GO:0005886">
    <property type="term" value="C:plasma membrane"/>
    <property type="evidence" value="ECO:0007669"/>
    <property type="project" value="UniProtKB-SubCell"/>
</dbReference>
<evidence type="ECO:0000256" key="8">
    <source>
        <dbReference type="ARBA" id="ARBA00022989"/>
    </source>
</evidence>
<evidence type="ECO:0000256" key="14">
    <source>
        <dbReference type="SAM" id="SignalP"/>
    </source>
</evidence>
<evidence type="ECO:0000256" key="10">
    <source>
        <dbReference type="ARBA" id="ARBA00023136"/>
    </source>
</evidence>